<keyword evidence="10" id="KW-1185">Reference proteome</keyword>
<feature type="binding site" evidence="7">
    <location>
        <position position="44"/>
    </location>
    <ligand>
        <name>Mg(2+)</name>
        <dbReference type="ChEBI" id="CHEBI:18420"/>
    </ligand>
</feature>
<evidence type="ECO:0000256" key="3">
    <source>
        <dbReference type="ARBA" id="ARBA00022741"/>
    </source>
</evidence>
<dbReference type="NCBIfam" id="TIGR00042">
    <property type="entry name" value="RdgB/HAM1 family non-canonical purine NTP pyrophosphatase"/>
    <property type="match status" value="1"/>
</dbReference>
<keyword evidence="6 7" id="KW-0546">Nucleotide metabolism</keyword>
<feature type="binding site" evidence="7">
    <location>
        <position position="73"/>
    </location>
    <ligand>
        <name>Mg(2+)</name>
        <dbReference type="ChEBI" id="CHEBI:18420"/>
    </ligand>
</feature>
<dbReference type="PANTHER" id="PTHR11067:SF9">
    <property type="entry name" value="INOSINE TRIPHOSPHATE PYROPHOSPHATASE"/>
    <property type="match status" value="1"/>
</dbReference>
<comment type="caution">
    <text evidence="9">The sequence shown here is derived from an EMBL/GenBank/DDBJ whole genome shotgun (WGS) entry which is preliminary data.</text>
</comment>
<name>A0ABP9UHT1_9BACT</name>
<evidence type="ECO:0000256" key="5">
    <source>
        <dbReference type="ARBA" id="ARBA00022842"/>
    </source>
</evidence>
<gene>
    <name evidence="9" type="ORF">Hsar01_00420</name>
</gene>
<comment type="cofactor">
    <cofactor evidence="7">
        <name>Mg(2+)</name>
        <dbReference type="ChEBI" id="CHEBI:18420"/>
    </cofactor>
    <text evidence="7">Binds 1 Mg(2+) ion per subunit.</text>
</comment>
<evidence type="ECO:0000256" key="6">
    <source>
        <dbReference type="ARBA" id="ARBA00023080"/>
    </source>
</evidence>
<feature type="binding site" evidence="7">
    <location>
        <begin position="182"/>
        <end position="183"/>
    </location>
    <ligand>
        <name>substrate</name>
    </ligand>
</feature>
<evidence type="ECO:0000313" key="10">
    <source>
        <dbReference type="Proteomes" id="UP001476282"/>
    </source>
</evidence>
<evidence type="ECO:0000256" key="7">
    <source>
        <dbReference type="HAMAP-Rule" id="MF_01405"/>
    </source>
</evidence>
<evidence type="ECO:0000256" key="2">
    <source>
        <dbReference type="ARBA" id="ARBA00022723"/>
    </source>
</evidence>
<keyword evidence="3 7" id="KW-0547">Nucleotide-binding</keyword>
<dbReference type="InterPro" id="IPR020922">
    <property type="entry name" value="dITP/XTP_pyrophosphatase"/>
</dbReference>
<dbReference type="InterPro" id="IPR029001">
    <property type="entry name" value="ITPase-like_fam"/>
</dbReference>
<reference evidence="9 10" key="1">
    <citation type="submission" date="2024-02" db="EMBL/GenBank/DDBJ databases">
        <title>Haloferula sargassicola NBRC 104335.</title>
        <authorList>
            <person name="Ichikawa N."/>
            <person name="Katano-Makiyama Y."/>
            <person name="Hidaka K."/>
        </authorList>
    </citation>
    <scope>NUCLEOTIDE SEQUENCE [LARGE SCALE GENOMIC DNA]</scope>
    <source>
        <strain evidence="9 10">NBRC 104335</strain>
    </source>
</reference>
<feature type="binding site" evidence="7">
    <location>
        <position position="177"/>
    </location>
    <ligand>
        <name>substrate</name>
    </ligand>
</feature>
<feature type="binding site" evidence="7">
    <location>
        <position position="74"/>
    </location>
    <ligand>
        <name>substrate</name>
    </ligand>
</feature>
<dbReference type="RefSeq" id="WP_353565372.1">
    <property type="nucleotide sequence ID" value="NZ_BAABRI010000002.1"/>
</dbReference>
<dbReference type="EC" id="3.6.1.66" evidence="7"/>
<feature type="active site" description="Proton acceptor" evidence="7">
    <location>
        <position position="73"/>
    </location>
</feature>
<dbReference type="PANTHER" id="PTHR11067">
    <property type="entry name" value="INOSINE TRIPHOSPHATE PYROPHOSPHATASE/HAM1 PROTEIN"/>
    <property type="match status" value="1"/>
</dbReference>
<dbReference type="SUPFAM" id="SSF52972">
    <property type="entry name" value="ITPase-like"/>
    <property type="match status" value="1"/>
</dbReference>
<dbReference type="Proteomes" id="UP001476282">
    <property type="component" value="Unassembled WGS sequence"/>
</dbReference>
<evidence type="ECO:0000256" key="8">
    <source>
        <dbReference type="RuleBase" id="RU003781"/>
    </source>
</evidence>
<comment type="similarity">
    <text evidence="1 7 8">Belongs to the HAM1 NTPase family.</text>
</comment>
<proteinExistence type="inferred from homology"/>
<evidence type="ECO:0000256" key="4">
    <source>
        <dbReference type="ARBA" id="ARBA00022801"/>
    </source>
</evidence>
<sequence>MQTDKPRLVVATRNAHKTDEIRQMIGDRFVVLNATDFPDLPEVEETGTTFLENATLKAVAVSRQVGGIVLSDDSGLEVDALGGRPGVWSSSFGGEEGNHARNNARLAEEMAGVEDRAARFRCVMVLARDGEVVADFSGAVEGRILTEMSGAGGFGYDPFFAPEGSDQSFAELGAEVKNQLSHRGRALRQVVRFLEKEDVG</sequence>
<comment type="subunit">
    <text evidence="7">Homodimer.</text>
</comment>
<organism evidence="9 10">
    <name type="scientific">Haloferula sargassicola</name>
    <dbReference type="NCBI Taxonomy" id="490096"/>
    <lineage>
        <taxon>Bacteria</taxon>
        <taxon>Pseudomonadati</taxon>
        <taxon>Verrucomicrobiota</taxon>
        <taxon>Verrucomicrobiia</taxon>
        <taxon>Verrucomicrobiales</taxon>
        <taxon>Verrucomicrobiaceae</taxon>
        <taxon>Haloferula</taxon>
    </lineage>
</organism>
<dbReference type="Gene3D" id="3.90.950.10">
    <property type="match status" value="1"/>
</dbReference>
<keyword evidence="5 7" id="KW-0460">Magnesium</keyword>
<protein>
    <recommendedName>
        <fullName evidence="7">dITP/XTP pyrophosphatase</fullName>
        <ecNumber evidence="7">3.6.1.66</ecNumber>
    </recommendedName>
    <alternativeName>
        <fullName evidence="7">Non-canonical purine NTP pyrophosphatase</fullName>
    </alternativeName>
    <alternativeName>
        <fullName evidence="7">Non-standard purine NTP pyrophosphatase</fullName>
    </alternativeName>
    <alternativeName>
        <fullName evidence="7">Nucleoside-triphosphate diphosphatase</fullName>
    </alternativeName>
    <alternativeName>
        <fullName evidence="7">Nucleoside-triphosphate pyrophosphatase</fullName>
        <shortName evidence="7">NTPase</shortName>
    </alternativeName>
</protein>
<comment type="catalytic activity">
    <reaction evidence="7">
        <text>ITP + H2O = IMP + diphosphate + H(+)</text>
        <dbReference type="Rhea" id="RHEA:29399"/>
        <dbReference type="ChEBI" id="CHEBI:15377"/>
        <dbReference type="ChEBI" id="CHEBI:15378"/>
        <dbReference type="ChEBI" id="CHEBI:33019"/>
        <dbReference type="ChEBI" id="CHEBI:58053"/>
        <dbReference type="ChEBI" id="CHEBI:61402"/>
        <dbReference type="EC" id="3.6.1.66"/>
    </reaction>
</comment>
<dbReference type="HAMAP" id="MF_01405">
    <property type="entry name" value="Non_canon_purine_NTPase"/>
    <property type="match status" value="1"/>
</dbReference>
<feature type="binding site" evidence="7">
    <location>
        <begin position="154"/>
        <end position="157"/>
    </location>
    <ligand>
        <name>substrate</name>
    </ligand>
</feature>
<comment type="catalytic activity">
    <reaction evidence="7">
        <text>dITP + H2O = dIMP + diphosphate + H(+)</text>
        <dbReference type="Rhea" id="RHEA:28342"/>
        <dbReference type="ChEBI" id="CHEBI:15377"/>
        <dbReference type="ChEBI" id="CHEBI:15378"/>
        <dbReference type="ChEBI" id="CHEBI:33019"/>
        <dbReference type="ChEBI" id="CHEBI:61194"/>
        <dbReference type="ChEBI" id="CHEBI:61382"/>
        <dbReference type="EC" id="3.6.1.66"/>
    </reaction>
</comment>
<comment type="catalytic activity">
    <reaction evidence="7">
        <text>XTP + H2O = XMP + diphosphate + H(+)</text>
        <dbReference type="Rhea" id="RHEA:28610"/>
        <dbReference type="ChEBI" id="CHEBI:15377"/>
        <dbReference type="ChEBI" id="CHEBI:15378"/>
        <dbReference type="ChEBI" id="CHEBI:33019"/>
        <dbReference type="ChEBI" id="CHEBI:57464"/>
        <dbReference type="ChEBI" id="CHEBI:61314"/>
        <dbReference type="EC" id="3.6.1.66"/>
    </reaction>
</comment>
<comment type="function">
    <text evidence="7">Pyrophosphatase that catalyzes the hydrolysis of nucleoside triphosphates to their monophosphate derivatives, with a high preference for the non-canonical purine nucleotides XTP (xanthosine triphosphate), dITP (deoxyinosine triphosphate) and ITP. Seems to function as a house-cleaning enzyme that removes non-canonical purine nucleotides from the nucleotide pool, thus preventing their incorporation into DNA/RNA and avoiding chromosomal lesions.</text>
</comment>
<dbReference type="CDD" id="cd00515">
    <property type="entry name" value="HAM1"/>
    <property type="match status" value="1"/>
</dbReference>
<keyword evidence="4 7" id="KW-0378">Hydrolase</keyword>
<dbReference type="InterPro" id="IPR002637">
    <property type="entry name" value="RdgB/HAM1"/>
</dbReference>
<dbReference type="Pfam" id="PF01725">
    <property type="entry name" value="Ham1p_like"/>
    <property type="match status" value="1"/>
</dbReference>
<accession>A0ABP9UHT1</accession>
<dbReference type="EMBL" id="BAABRI010000002">
    <property type="protein sequence ID" value="GAA5481213.1"/>
    <property type="molecule type" value="Genomic_DNA"/>
</dbReference>
<keyword evidence="2 7" id="KW-0479">Metal-binding</keyword>
<evidence type="ECO:0000256" key="1">
    <source>
        <dbReference type="ARBA" id="ARBA00008023"/>
    </source>
</evidence>
<evidence type="ECO:0000313" key="9">
    <source>
        <dbReference type="EMBL" id="GAA5481213.1"/>
    </source>
</evidence>
<feature type="binding site" evidence="7">
    <location>
        <begin position="12"/>
        <end position="17"/>
    </location>
    <ligand>
        <name>substrate</name>
    </ligand>
</feature>